<feature type="transmembrane region" description="Helical" evidence="5">
    <location>
        <begin position="20"/>
        <end position="38"/>
    </location>
</feature>
<evidence type="ECO:0000313" key="6">
    <source>
        <dbReference type="EMBL" id="ALP41960.1"/>
    </source>
</evidence>
<name>A0A0S2SJR9_9GAMM</name>
<dbReference type="GO" id="GO:0012505">
    <property type="term" value="C:endomembrane system"/>
    <property type="evidence" value="ECO:0007669"/>
    <property type="project" value="UniProtKB-SubCell"/>
</dbReference>
<evidence type="ECO:0000313" key="7">
    <source>
        <dbReference type="Proteomes" id="UP000058114"/>
    </source>
</evidence>
<accession>A0A0S2SJR9</accession>
<dbReference type="AlphaFoldDB" id="A0A0S2SJR9"/>
<dbReference type="PANTHER" id="PTHR12714:SF24">
    <property type="entry name" value="SLR1182 PROTEIN"/>
    <property type="match status" value="1"/>
</dbReference>
<evidence type="ECO:0000256" key="3">
    <source>
        <dbReference type="ARBA" id="ARBA00022989"/>
    </source>
</evidence>
<keyword evidence="2 5" id="KW-0812">Transmembrane</keyword>
<dbReference type="InterPro" id="IPR007318">
    <property type="entry name" value="Phopholipid_MeTrfase"/>
</dbReference>
<proteinExistence type="predicted"/>
<evidence type="ECO:0000256" key="4">
    <source>
        <dbReference type="ARBA" id="ARBA00023136"/>
    </source>
</evidence>
<dbReference type="EMBL" id="CP013067">
    <property type="protein sequence ID" value="ALP41960.1"/>
    <property type="molecule type" value="Genomic_DNA"/>
</dbReference>
<evidence type="ECO:0000256" key="1">
    <source>
        <dbReference type="ARBA" id="ARBA00004127"/>
    </source>
</evidence>
<dbReference type="GO" id="GO:0016740">
    <property type="term" value="F:transferase activity"/>
    <property type="evidence" value="ECO:0007669"/>
    <property type="project" value="UniProtKB-ARBA"/>
</dbReference>
<keyword evidence="3 5" id="KW-1133">Transmembrane helix</keyword>
<comment type="subcellular location">
    <subcellularLocation>
        <location evidence="1">Endomembrane system</location>
        <topology evidence="1">Multi-pass membrane protein</topology>
    </subcellularLocation>
</comment>
<evidence type="ECO:0008006" key="8">
    <source>
        <dbReference type="Google" id="ProtNLM"/>
    </source>
</evidence>
<feature type="transmembrane region" description="Helical" evidence="5">
    <location>
        <begin position="45"/>
        <end position="65"/>
    </location>
</feature>
<dbReference type="Gene3D" id="1.20.120.1630">
    <property type="match status" value="1"/>
</dbReference>
<dbReference type="Pfam" id="PF04191">
    <property type="entry name" value="PEMT"/>
    <property type="match status" value="1"/>
</dbReference>
<keyword evidence="4 5" id="KW-0472">Membrane</keyword>
<dbReference type="Proteomes" id="UP000058114">
    <property type="component" value="Chromosome"/>
</dbReference>
<protein>
    <recommendedName>
        <fullName evidence="8">Isoprenylcysteine carboxyl methyltransferase</fullName>
    </recommendedName>
</protein>
<evidence type="ECO:0000256" key="2">
    <source>
        <dbReference type="ARBA" id="ARBA00022692"/>
    </source>
</evidence>
<evidence type="ECO:0000256" key="5">
    <source>
        <dbReference type="SAM" id="Phobius"/>
    </source>
</evidence>
<dbReference type="PATRIC" id="fig|652.5.peg.1308"/>
<dbReference type="PANTHER" id="PTHR12714">
    <property type="entry name" value="PROTEIN-S ISOPRENYLCYSTEINE O-METHYLTRANSFERASE"/>
    <property type="match status" value="1"/>
</dbReference>
<sequence length="158" mass="18367">MKQIRFSIEAVYHGLARLPPPLIFLFSLGVMFLSGGVGRDRGIPWLLLVVGLFSVGLLIALWALLGLRLHHTTLDPIHPEQGRTLVTTGVYRLSRNPMYLSLLLWLLAWGCWLQGGWWGVLPFWLWMDKVQIPREERALGARFGHDYRDYCRRVRRWC</sequence>
<gene>
    <name evidence="6" type="ORF">WL1483_2541</name>
</gene>
<organism evidence="6 7">
    <name type="scientific">Aeromonas schubertii</name>
    <dbReference type="NCBI Taxonomy" id="652"/>
    <lineage>
        <taxon>Bacteria</taxon>
        <taxon>Pseudomonadati</taxon>
        <taxon>Pseudomonadota</taxon>
        <taxon>Gammaproteobacteria</taxon>
        <taxon>Aeromonadales</taxon>
        <taxon>Aeromonadaceae</taxon>
        <taxon>Aeromonas</taxon>
    </lineage>
</organism>
<reference evidence="7" key="1">
    <citation type="submission" date="2015-10" db="EMBL/GenBank/DDBJ databases">
        <title>Complete Genome Sequence of Aeromonas schubertii strain WL1483.</title>
        <authorList>
            <person name="Liu L."/>
        </authorList>
    </citation>
    <scope>NUCLEOTIDE SEQUENCE [LARGE SCALE GENOMIC DNA]</scope>
    <source>
        <strain evidence="7">WL1483</strain>
    </source>
</reference>
<dbReference type="KEGG" id="asr:WL1483_2541"/>
<feature type="transmembrane region" description="Helical" evidence="5">
    <location>
        <begin position="102"/>
        <end position="127"/>
    </location>
</feature>
<reference evidence="6 7" key="2">
    <citation type="journal article" date="2016" name="Genome Announc.">
        <title>Complete Genome Sequence of the Highly Virulent Aeromonas schubertii Strain WL1483, Isolated from Diseased Snakehead Fish (Channa argus) in China.</title>
        <authorList>
            <person name="Liu L."/>
            <person name="Li N."/>
            <person name="Zhang D."/>
            <person name="Fu X."/>
            <person name="Shi C."/>
            <person name="Lin Q."/>
            <person name="Hao G."/>
        </authorList>
    </citation>
    <scope>NUCLEOTIDE SEQUENCE [LARGE SCALE GENOMIC DNA]</scope>
    <source>
        <strain evidence="6 7">WL1483</strain>
    </source>
</reference>